<accession>A0AA39UXU5</accession>
<dbReference type="InterPro" id="IPR008610">
    <property type="entry name" value="Ebp2"/>
</dbReference>
<organism evidence="7 8">
    <name type="scientific">Cladonia borealis</name>
    <dbReference type="NCBI Taxonomy" id="184061"/>
    <lineage>
        <taxon>Eukaryota</taxon>
        <taxon>Fungi</taxon>
        <taxon>Dikarya</taxon>
        <taxon>Ascomycota</taxon>
        <taxon>Pezizomycotina</taxon>
        <taxon>Lecanoromycetes</taxon>
        <taxon>OSLEUM clade</taxon>
        <taxon>Lecanoromycetidae</taxon>
        <taxon>Lecanorales</taxon>
        <taxon>Lecanorineae</taxon>
        <taxon>Cladoniaceae</taxon>
        <taxon>Cladonia</taxon>
    </lineage>
</organism>
<evidence type="ECO:0000256" key="6">
    <source>
        <dbReference type="SAM" id="MobiDB-lite"/>
    </source>
</evidence>
<evidence type="ECO:0000256" key="3">
    <source>
        <dbReference type="ARBA" id="ARBA00022517"/>
    </source>
</evidence>
<evidence type="ECO:0000256" key="2">
    <source>
        <dbReference type="ARBA" id="ARBA00007336"/>
    </source>
</evidence>
<comment type="caution">
    <text evidence="7">The sequence shown here is derived from an EMBL/GenBank/DDBJ whole genome shotgun (WGS) entry which is preliminary data.</text>
</comment>
<comment type="subcellular location">
    <subcellularLocation>
        <location evidence="1">Nucleus</location>
        <location evidence="1">Nucleolus</location>
    </subcellularLocation>
</comment>
<evidence type="ECO:0000313" key="8">
    <source>
        <dbReference type="Proteomes" id="UP001166286"/>
    </source>
</evidence>
<feature type="compositionally biased region" description="Low complexity" evidence="6">
    <location>
        <begin position="85"/>
        <end position="99"/>
    </location>
</feature>
<dbReference type="GO" id="GO:0042273">
    <property type="term" value="P:ribosomal large subunit biogenesis"/>
    <property type="evidence" value="ECO:0007669"/>
    <property type="project" value="TreeGrafter"/>
</dbReference>
<dbReference type="GO" id="GO:0034399">
    <property type="term" value="C:nuclear periphery"/>
    <property type="evidence" value="ECO:0007669"/>
    <property type="project" value="TreeGrafter"/>
</dbReference>
<feature type="compositionally biased region" description="Basic residues" evidence="6">
    <location>
        <begin position="25"/>
        <end position="37"/>
    </location>
</feature>
<feature type="compositionally biased region" description="Basic and acidic residues" evidence="6">
    <location>
        <begin position="11"/>
        <end position="24"/>
    </location>
</feature>
<feature type="region of interest" description="Disordered" evidence="6">
    <location>
        <begin position="1"/>
        <end position="120"/>
    </location>
</feature>
<keyword evidence="5" id="KW-0539">Nucleus</keyword>
<feature type="compositionally biased region" description="Acidic residues" evidence="6">
    <location>
        <begin position="64"/>
        <end position="76"/>
    </location>
</feature>
<dbReference type="GO" id="GO:0005730">
    <property type="term" value="C:nucleolus"/>
    <property type="evidence" value="ECO:0007669"/>
    <property type="project" value="UniProtKB-SubCell"/>
</dbReference>
<dbReference type="PANTHER" id="PTHR13028">
    <property type="entry name" value="RRNA PROCESSING PROTEIN EBNA1-BINDING PROTEIN-RELATED"/>
    <property type="match status" value="1"/>
</dbReference>
<feature type="compositionally biased region" description="Basic residues" evidence="6">
    <location>
        <begin position="365"/>
        <end position="386"/>
    </location>
</feature>
<dbReference type="Proteomes" id="UP001166286">
    <property type="component" value="Unassembled WGS sequence"/>
</dbReference>
<gene>
    <name evidence="7" type="ORF">JMJ35_009666</name>
</gene>
<proteinExistence type="inferred from homology"/>
<keyword evidence="4" id="KW-0175">Coiled coil</keyword>
<protein>
    <recommendedName>
        <fullName evidence="9">rRNA processing protein Ebp2</fullName>
    </recommendedName>
</protein>
<dbReference type="PANTHER" id="PTHR13028:SF0">
    <property type="entry name" value="RRNA-PROCESSING PROTEIN EBP2-RELATED"/>
    <property type="match status" value="1"/>
</dbReference>
<keyword evidence="3" id="KW-0690">Ribosome biogenesis</keyword>
<feature type="region of interest" description="Disordered" evidence="6">
    <location>
        <begin position="309"/>
        <end position="386"/>
    </location>
</feature>
<name>A0AA39UXU5_9LECA</name>
<comment type="similarity">
    <text evidence="2">Belongs to the EBP2 family.</text>
</comment>
<evidence type="ECO:0000313" key="7">
    <source>
        <dbReference type="EMBL" id="KAK0507777.1"/>
    </source>
</evidence>
<keyword evidence="8" id="KW-1185">Reference proteome</keyword>
<dbReference type="EMBL" id="JAFEKC020000022">
    <property type="protein sequence ID" value="KAK0507777.1"/>
    <property type="molecule type" value="Genomic_DNA"/>
</dbReference>
<dbReference type="Pfam" id="PF05890">
    <property type="entry name" value="Ebp2"/>
    <property type="match status" value="1"/>
</dbReference>
<reference evidence="7" key="1">
    <citation type="submission" date="2023-03" db="EMBL/GenBank/DDBJ databases">
        <title>Complete genome of Cladonia borealis.</title>
        <authorList>
            <person name="Park H."/>
        </authorList>
    </citation>
    <scope>NUCLEOTIDE SEQUENCE</scope>
    <source>
        <strain evidence="7">ANT050790</strain>
    </source>
</reference>
<evidence type="ECO:0000256" key="5">
    <source>
        <dbReference type="ARBA" id="ARBA00023242"/>
    </source>
</evidence>
<dbReference type="AlphaFoldDB" id="A0AA39UXU5"/>
<evidence type="ECO:0008006" key="9">
    <source>
        <dbReference type="Google" id="ProtNLM"/>
    </source>
</evidence>
<dbReference type="GO" id="GO:0006364">
    <property type="term" value="P:rRNA processing"/>
    <property type="evidence" value="ECO:0007669"/>
    <property type="project" value="TreeGrafter"/>
</dbReference>
<evidence type="ECO:0000256" key="4">
    <source>
        <dbReference type="ARBA" id="ARBA00023054"/>
    </source>
</evidence>
<dbReference type="GO" id="GO:0030687">
    <property type="term" value="C:preribosome, large subunit precursor"/>
    <property type="evidence" value="ECO:0007669"/>
    <property type="project" value="TreeGrafter"/>
</dbReference>
<feature type="compositionally biased region" description="Basic and acidic residues" evidence="6">
    <location>
        <begin position="310"/>
        <end position="326"/>
    </location>
</feature>
<evidence type="ECO:0000256" key="1">
    <source>
        <dbReference type="ARBA" id="ARBA00004604"/>
    </source>
</evidence>
<sequence length="386" mass="42975">MAKSKLLTALDAHRGRNYKVEKQKKLQKQAAKKKRSKAPVQNNSEQKEDGETEVNGITVPMPEAESEGWESDESEAAEPGPIDTSGLFDSESDSESSLGDQENRNLEDSGPEEEEEGIPLSDIESLASEEKADLLPHQRLTINNISALQKAHKSIALSYSTLPFSAHQSLTTSAPVEITDVNDDLTRELAFYKQCLDAANEGRALLKKEEVPFSRPNDYFAEMVKSDEHMGKIKAKMVDEAANKKAAAEARRQRDLKKFGKQVQVAKLQERDRAKRETLDKINLLKRKRKNNTDTGTANEEDLFDVALEDAAKEDRSSRTGRDGAARGRPQNKRQKKDEKFGFGGKKRFSKSTDAASTADMRGFSAKKMKGKTGTKRLGKSRRAKM</sequence>